<evidence type="ECO:0000313" key="1">
    <source>
        <dbReference type="EMBL" id="CAG7824886.1"/>
    </source>
</evidence>
<gene>
    <name evidence="1" type="ORF">AFUS01_LOCUS35022</name>
</gene>
<name>A0A8J2L285_9HEXA</name>
<comment type="caution">
    <text evidence="1">The sequence shown here is derived from an EMBL/GenBank/DDBJ whole genome shotgun (WGS) entry which is preliminary data.</text>
</comment>
<dbReference type="Proteomes" id="UP000708208">
    <property type="component" value="Unassembled WGS sequence"/>
</dbReference>
<evidence type="ECO:0000313" key="2">
    <source>
        <dbReference type="Proteomes" id="UP000708208"/>
    </source>
</evidence>
<sequence length="304" mass="35336">MQKWLCSSSNKLTSSDITSKHVVCDYNSHAENAYKDFNDHMERILAVTPLLFNELKTFIEKEKKIAEVIFTELCGNFRTDLSEDEKKDIAYRLISLRTKINARADRCKIDFLFQNTVMKAVEDAKEFHTQKMTDFVQQNVPLTESQIKKYHGDCLEAVTDAFTSTFQIKITQISSRMLKTTLHKLTRSINSQLIVHLQRHEIEANKIIKEIQMCTLEAEALYDAEMDAFIQNYGTSDGLSYVDESFKVHHQKVRQKAELLWQNTIRSRKLETFLNADADLRKKLDEKYSYLVDDADKYVADDCS</sequence>
<accession>A0A8J2L285</accession>
<dbReference type="EMBL" id="CAJVCH010534347">
    <property type="protein sequence ID" value="CAG7824886.1"/>
    <property type="molecule type" value="Genomic_DNA"/>
</dbReference>
<organism evidence="1 2">
    <name type="scientific">Allacma fusca</name>
    <dbReference type="NCBI Taxonomy" id="39272"/>
    <lineage>
        <taxon>Eukaryota</taxon>
        <taxon>Metazoa</taxon>
        <taxon>Ecdysozoa</taxon>
        <taxon>Arthropoda</taxon>
        <taxon>Hexapoda</taxon>
        <taxon>Collembola</taxon>
        <taxon>Symphypleona</taxon>
        <taxon>Sminthuridae</taxon>
        <taxon>Allacma</taxon>
    </lineage>
</organism>
<dbReference type="AlphaFoldDB" id="A0A8J2L285"/>
<protein>
    <submittedName>
        <fullName evidence="1">Uncharacterized protein</fullName>
    </submittedName>
</protein>
<proteinExistence type="predicted"/>
<reference evidence="1" key="1">
    <citation type="submission" date="2021-06" db="EMBL/GenBank/DDBJ databases">
        <authorList>
            <person name="Hodson N. C."/>
            <person name="Mongue J. A."/>
            <person name="Jaron S. K."/>
        </authorList>
    </citation>
    <scope>NUCLEOTIDE SEQUENCE</scope>
</reference>
<keyword evidence="2" id="KW-1185">Reference proteome</keyword>